<evidence type="ECO:0000313" key="8">
    <source>
        <dbReference type="EMBL" id="SHE66684.1"/>
    </source>
</evidence>
<dbReference type="AlphaFoldDB" id="A0A1M4VCH7"/>
<dbReference type="EMBL" id="FQUP01000001">
    <property type="protein sequence ID" value="SHE66684.1"/>
    <property type="molecule type" value="Genomic_DNA"/>
</dbReference>
<dbReference type="CDD" id="cd00093">
    <property type="entry name" value="HTH_XRE"/>
    <property type="match status" value="1"/>
</dbReference>
<evidence type="ECO:0000256" key="5">
    <source>
        <dbReference type="ARBA" id="ARBA00023163"/>
    </source>
</evidence>
<keyword evidence="3" id="KW-0805">Transcription regulation</keyword>
<keyword evidence="9" id="KW-1185">Reference proteome</keyword>
<dbReference type="InterPro" id="IPR039418">
    <property type="entry name" value="LexA-like"/>
</dbReference>
<evidence type="ECO:0000256" key="4">
    <source>
        <dbReference type="ARBA" id="ARBA00023125"/>
    </source>
</evidence>
<dbReference type="PROSITE" id="PS50943">
    <property type="entry name" value="HTH_CROC1"/>
    <property type="match status" value="1"/>
</dbReference>
<organism evidence="8 9">
    <name type="scientific">Kaistia soli DSM 19436</name>
    <dbReference type="NCBI Taxonomy" id="1122133"/>
    <lineage>
        <taxon>Bacteria</taxon>
        <taxon>Pseudomonadati</taxon>
        <taxon>Pseudomonadota</taxon>
        <taxon>Alphaproteobacteria</taxon>
        <taxon>Hyphomicrobiales</taxon>
        <taxon>Kaistiaceae</taxon>
        <taxon>Kaistia</taxon>
    </lineage>
</organism>
<sequence length="287" mass="30793">MMTEHAELAFGAQAKNAVLALAMPVGLQYRSGMSLLKHFREQAGLTQSELGDAVGTSQAQIAKLEAGKRELTKVWAERLAKPLKVAAHQLLFDDDTVARPKPEPARVALGEEFPPDPDFEDTPTIGAETGRQGIPSHGIAEVDVTAGLGAGGIAMISEATSARGARFAAEVVRDYWVIPSWMLSRLGVKPEHAAAFPMQGDSMEPTLFAGEVGFLDLRHRVPSPPGIYALADQFGGVMFKRLEVVSKPSDDEVLVNVASDNPKHAARILPLDEIFILGRYIGKFSAG</sequence>
<dbReference type="GO" id="GO:0004252">
    <property type="term" value="F:serine-type endopeptidase activity"/>
    <property type="evidence" value="ECO:0007669"/>
    <property type="project" value="InterPro"/>
</dbReference>
<dbReference type="SMART" id="SM00530">
    <property type="entry name" value="HTH_XRE"/>
    <property type="match status" value="1"/>
</dbReference>
<evidence type="ECO:0000256" key="1">
    <source>
        <dbReference type="ARBA" id="ARBA00022670"/>
    </source>
</evidence>
<dbReference type="InterPro" id="IPR036286">
    <property type="entry name" value="LexA/Signal_pep-like_sf"/>
</dbReference>
<dbReference type="RefSeq" id="WP_084526841.1">
    <property type="nucleotide sequence ID" value="NZ_FQUP01000001.1"/>
</dbReference>
<dbReference type="Pfam" id="PF13560">
    <property type="entry name" value="HTH_31"/>
    <property type="match status" value="1"/>
</dbReference>
<protein>
    <submittedName>
        <fullName evidence="8">Phage repressor protein C, contains Cro/C1-type HTH and peptisase s24 domains</fullName>
    </submittedName>
</protein>
<evidence type="ECO:0000313" key="9">
    <source>
        <dbReference type="Proteomes" id="UP000184485"/>
    </source>
</evidence>
<dbReference type="GO" id="GO:0003677">
    <property type="term" value="F:DNA binding"/>
    <property type="evidence" value="ECO:0007669"/>
    <property type="project" value="UniProtKB-KW"/>
</dbReference>
<dbReference type="Pfam" id="PF00717">
    <property type="entry name" value="Peptidase_S24"/>
    <property type="match status" value="1"/>
</dbReference>
<keyword evidence="1" id="KW-0645">Protease</keyword>
<keyword evidence="5" id="KW-0804">Transcription</keyword>
<dbReference type="SUPFAM" id="SSF47413">
    <property type="entry name" value="lambda repressor-like DNA-binding domains"/>
    <property type="match status" value="1"/>
</dbReference>
<dbReference type="OrthoDB" id="528805at2"/>
<dbReference type="InterPro" id="IPR015927">
    <property type="entry name" value="Peptidase_S24_S26A/B/C"/>
</dbReference>
<gene>
    <name evidence="8" type="ORF">SAMN02745157_0669</name>
</gene>
<evidence type="ECO:0000256" key="3">
    <source>
        <dbReference type="ARBA" id="ARBA00023015"/>
    </source>
</evidence>
<dbReference type="Gene3D" id="1.10.260.40">
    <property type="entry name" value="lambda repressor-like DNA-binding domains"/>
    <property type="match status" value="1"/>
</dbReference>
<feature type="region of interest" description="Disordered" evidence="6">
    <location>
        <begin position="107"/>
        <end position="136"/>
    </location>
</feature>
<dbReference type="InterPro" id="IPR001387">
    <property type="entry name" value="Cro/C1-type_HTH"/>
</dbReference>
<feature type="domain" description="HTH cro/C1-type" evidence="7">
    <location>
        <begin position="36"/>
        <end position="90"/>
    </location>
</feature>
<name>A0A1M4VCH7_9HYPH</name>
<keyword evidence="4" id="KW-0238">DNA-binding</keyword>
<dbReference type="CDD" id="cd06529">
    <property type="entry name" value="S24_LexA-like"/>
    <property type="match status" value="1"/>
</dbReference>
<dbReference type="InterPro" id="IPR019756">
    <property type="entry name" value="Pept_S26A_signal_pept_1_Ser-AS"/>
</dbReference>
<dbReference type="Gene3D" id="2.10.109.10">
    <property type="entry name" value="Umud Fragment, subunit A"/>
    <property type="match status" value="1"/>
</dbReference>
<evidence type="ECO:0000259" key="7">
    <source>
        <dbReference type="PROSITE" id="PS50943"/>
    </source>
</evidence>
<dbReference type="GO" id="GO:0006508">
    <property type="term" value="P:proteolysis"/>
    <property type="evidence" value="ECO:0007669"/>
    <property type="project" value="UniProtKB-KW"/>
</dbReference>
<keyword evidence="2" id="KW-0378">Hydrolase</keyword>
<dbReference type="PANTHER" id="PTHR40661:SF3">
    <property type="entry name" value="FELS-1 PROPHAGE TRANSCRIPTIONAL REGULATOR"/>
    <property type="match status" value="1"/>
</dbReference>
<dbReference type="SUPFAM" id="SSF51306">
    <property type="entry name" value="LexA/Signal peptidase"/>
    <property type="match status" value="1"/>
</dbReference>
<proteinExistence type="predicted"/>
<dbReference type="Proteomes" id="UP000184485">
    <property type="component" value="Unassembled WGS sequence"/>
</dbReference>
<dbReference type="InterPro" id="IPR010982">
    <property type="entry name" value="Lambda_DNA-bd_dom_sf"/>
</dbReference>
<evidence type="ECO:0000256" key="2">
    <source>
        <dbReference type="ARBA" id="ARBA00022801"/>
    </source>
</evidence>
<dbReference type="PROSITE" id="PS00501">
    <property type="entry name" value="SPASE_I_1"/>
    <property type="match status" value="1"/>
</dbReference>
<accession>A0A1M4VCH7</accession>
<evidence type="ECO:0000256" key="6">
    <source>
        <dbReference type="SAM" id="MobiDB-lite"/>
    </source>
</evidence>
<reference evidence="8 9" key="1">
    <citation type="submission" date="2016-11" db="EMBL/GenBank/DDBJ databases">
        <authorList>
            <person name="Jaros S."/>
            <person name="Januszkiewicz K."/>
            <person name="Wedrychowicz H."/>
        </authorList>
    </citation>
    <scope>NUCLEOTIDE SEQUENCE [LARGE SCALE GENOMIC DNA]</scope>
    <source>
        <strain evidence="8 9">DSM 19436</strain>
    </source>
</reference>
<dbReference type="PANTHER" id="PTHR40661">
    <property type="match status" value="1"/>
</dbReference>
<dbReference type="STRING" id="1122133.SAMN02745157_0669"/>
<dbReference type="GO" id="GO:0016020">
    <property type="term" value="C:membrane"/>
    <property type="evidence" value="ECO:0007669"/>
    <property type="project" value="InterPro"/>
</dbReference>